<dbReference type="Proteomes" id="UP000067444">
    <property type="component" value="Chromosome"/>
</dbReference>
<proteinExistence type="predicted"/>
<dbReference type="PATRIC" id="fig|1458307.3.peg.2273"/>
<name>A0A0K0Y7D1_9RHOB</name>
<evidence type="ECO:0000313" key="2">
    <source>
        <dbReference type="Proteomes" id="UP000067444"/>
    </source>
</evidence>
<protein>
    <submittedName>
        <fullName evidence="1">Uncharacterized protein</fullName>
    </submittedName>
</protein>
<organism evidence="1 2">
    <name type="scientific">Octadecabacter temperatus</name>
    <dbReference type="NCBI Taxonomy" id="1458307"/>
    <lineage>
        <taxon>Bacteria</taxon>
        <taxon>Pseudomonadati</taxon>
        <taxon>Pseudomonadota</taxon>
        <taxon>Alphaproteobacteria</taxon>
        <taxon>Rhodobacterales</taxon>
        <taxon>Roseobacteraceae</taxon>
        <taxon>Octadecabacter</taxon>
    </lineage>
</organism>
<reference evidence="1 2" key="1">
    <citation type="journal article" date="2015" name="Genome Announc.">
        <title>Closed Genome Sequence of Octadecabacter temperatus SB1, the First Mesophilic Species of the Genus Octadecabacter.</title>
        <authorList>
            <person name="Voget S."/>
            <person name="Billerbeck S."/>
            <person name="Simon M."/>
            <person name="Daniel R."/>
        </authorList>
    </citation>
    <scope>NUCLEOTIDE SEQUENCE [LARGE SCALE GENOMIC DNA]</scope>
    <source>
        <strain evidence="1 2">SB1</strain>
    </source>
</reference>
<dbReference type="EMBL" id="CP012160">
    <property type="protein sequence ID" value="AKS46791.1"/>
    <property type="molecule type" value="Genomic_DNA"/>
</dbReference>
<dbReference type="OrthoDB" id="7862519at2"/>
<evidence type="ECO:0000313" key="1">
    <source>
        <dbReference type="EMBL" id="AKS46791.1"/>
    </source>
</evidence>
<dbReference type="AlphaFoldDB" id="A0A0K0Y7D1"/>
<keyword evidence="2" id="KW-1185">Reference proteome</keyword>
<accession>A0A0K0Y7D1</accession>
<gene>
    <name evidence="1" type="ORF">OSB_22540</name>
</gene>
<dbReference type="KEGG" id="otm:OSB_22540"/>
<dbReference type="RefSeq" id="WP_049835066.1">
    <property type="nucleotide sequence ID" value="NZ_CP012160.1"/>
</dbReference>
<sequence length="164" mass="18087">MQNAKDDEVIATIQASALRRLFAYGAVFVLGAMLILLAFMEPPAFGWQIFLILLGAGALVVAERLRRATLLGLVLTERELRDTSGQVLAELSNIKSIDRGAFAFKPSNGFILRLHNPQSRVWAPGLWWRFSTRVGVGGATASGPAKYMAEQIALRIVSRRFEKD</sequence>
<dbReference type="STRING" id="1458307.OSB_22540"/>